<dbReference type="AlphaFoldDB" id="A0AAE1DN19"/>
<accession>A0AAE1DN19</accession>
<protein>
    <submittedName>
        <fullName evidence="1">Uncharacterized protein</fullName>
    </submittedName>
</protein>
<reference evidence="1" key="1">
    <citation type="journal article" date="2023" name="G3 (Bethesda)">
        <title>A reference genome for the long-term kleptoplast-retaining sea slug Elysia crispata morphotype clarki.</title>
        <authorList>
            <person name="Eastman K.E."/>
            <person name="Pendleton A.L."/>
            <person name="Shaikh M.A."/>
            <person name="Suttiyut T."/>
            <person name="Ogas R."/>
            <person name="Tomko P."/>
            <person name="Gavelis G."/>
            <person name="Widhalm J.R."/>
            <person name="Wisecaver J.H."/>
        </authorList>
    </citation>
    <scope>NUCLEOTIDE SEQUENCE</scope>
    <source>
        <strain evidence="1">ECLA1</strain>
    </source>
</reference>
<organism evidence="1 2">
    <name type="scientific">Elysia crispata</name>
    <name type="common">lettuce slug</name>
    <dbReference type="NCBI Taxonomy" id="231223"/>
    <lineage>
        <taxon>Eukaryota</taxon>
        <taxon>Metazoa</taxon>
        <taxon>Spiralia</taxon>
        <taxon>Lophotrochozoa</taxon>
        <taxon>Mollusca</taxon>
        <taxon>Gastropoda</taxon>
        <taxon>Heterobranchia</taxon>
        <taxon>Euthyneura</taxon>
        <taxon>Panpulmonata</taxon>
        <taxon>Sacoglossa</taxon>
        <taxon>Placobranchoidea</taxon>
        <taxon>Plakobranchidae</taxon>
        <taxon>Elysia</taxon>
    </lineage>
</organism>
<dbReference type="Proteomes" id="UP001283361">
    <property type="component" value="Unassembled WGS sequence"/>
</dbReference>
<proteinExistence type="predicted"/>
<dbReference type="EMBL" id="JAWDGP010003173">
    <property type="protein sequence ID" value="KAK3776806.1"/>
    <property type="molecule type" value="Genomic_DNA"/>
</dbReference>
<evidence type="ECO:0000313" key="2">
    <source>
        <dbReference type="Proteomes" id="UP001283361"/>
    </source>
</evidence>
<name>A0AAE1DN19_9GAST</name>
<evidence type="ECO:0000313" key="1">
    <source>
        <dbReference type="EMBL" id="KAK3776806.1"/>
    </source>
</evidence>
<sequence length="149" mass="16685">MVAAPTNPKITTAMFSIYSPKIPPQSTHRGPPPLLTPRLTLASVMKLNFKIHFCLNFLGYLFRQVIIVQMNGNLPLLTYVTGESTPWAGQKKPSSSQDFHRPALHPGSDLRRPELYRAAVGKVANFVVSLELKVMLTGDKTHIKTLIYW</sequence>
<keyword evidence="2" id="KW-1185">Reference proteome</keyword>
<comment type="caution">
    <text evidence="1">The sequence shown here is derived from an EMBL/GenBank/DDBJ whole genome shotgun (WGS) entry which is preliminary data.</text>
</comment>
<gene>
    <name evidence="1" type="ORF">RRG08_024583</name>
</gene>